<gene>
    <name evidence="4" type="primary">Cd69_1</name>
    <name evidence="4" type="ORF">FOF47_R04297</name>
</gene>
<dbReference type="SUPFAM" id="SSF56436">
    <property type="entry name" value="C-type lectin-like"/>
    <property type="match status" value="1"/>
</dbReference>
<organism evidence="4 5">
    <name type="scientific">Crocuta crocuta</name>
    <name type="common">Spotted hyena</name>
    <dbReference type="NCBI Taxonomy" id="9678"/>
    <lineage>
        <taxon>Eukaryota</taxon>
        <taxon>Metazoa</taxon>
        <taxon>Chordata</taxon>
        <taxon>Craniata</taxon>
        <taxon>Vertebrata</taxon>
        <taxon>Euteleostomi</taxon>
        <taxon>Mammalia</taxon>
        <taxon>Eutheria</taxon>
        <taxon>Laurasiatheria</taxon>
        <taxon>Carnivora</taxon>
        <taxon>Feliformia</taxon>
        <taxon>Hyaenidae</taxon>
        <taxon>Crocuta</taxon>
    </lineage>
</organism>
<dbReference type="PANTHER" id="PTHR45710">
    <property type="entry name" value="C-TYPE LECTIN DOMAIN-CONTAINING PROTEIN 180"/>
    <property type="match status" value="1"/>
</dbReference>
<dbReference type="InterPro" id="IPR001304">
    <property type="entry name" value="C-type_lectin-like"/>
</dbReference>
<dbReference type="EMBL" id="VOAJ01004370">
    <property type="protein sequence ID" value="KAF0877546.1"/>
    <property type="molecule type" value="Genomic_DNA"/>
</dbReference>
<proteinExistence type="predicted"/>
<comment type="caution">
    <text evidence="4">The sequence shown here is derived from an EMBL/GenBank/DDBJ whole genome shotgun (WGS) entry which is preliminary data.</text>
</comment>
<dbReference type="InterPro" id="IPR016186">
    <property type="entry name" value="C-type_lectin-like/link_sf"/>
</dbReference>
<sequence length="136" mass="15784">VKKPKVWNYHTCSEDEAVCPQDWNHIRNNCFFQSEHEKTWMDSQEACIVYHGSLAIFNSRNQVETLMPLLGTSSYWIGLKKLNARTPWRWINGDTFSYWFKIGGSGMCAFMFQKSISSASCNNTMKYICSRGPLCF</sequence>
<dbReference type="PROSITE" id="PS50041">
    <property type="entry name" value="C_TYPE_LECTIN_2"/>
    <property type="match status" value="1"/>
</dbReference>
<keyword evidence="2" id="KW-0430">Lectin</keyword>
<keyword evidence="5" id="KW-1185">Reference proteome</keyword>
<name>A0A6G1AP92_CROCR</name>
<dbReference type="PANTHER" id="PTHR45710:SF20">
    <property type="entry name" value="C-TYPE LECTIN DOMAIN FAMILY 2, MEMBER M"/>
    <property type="match status" value="1"/>
</dbReference>
<evidence type="ECO:0000256" key="1">
    <source>
        <dbReference type="ARBA" id="ARBA00004401"/>
    </source>
</evidence>
<feature type="non-terminal residue" evidence="4">
    <location>
        <position position="1"/>
    </location>
</feature>
<dbReference type="InterPro" id="IPR050828">
    <property type="entry name" value="C-type_lectin/matrix_domain"/>
</dbReference>
<evidence type="ECO:0000313" key="5">
    <source>
        <dbReference type="Proteomes" id="UP000475037"/>
    </source>
</evidence>
<reference evidence="4 5" key="1">
    <citation type="submission" date="2019-11" db="EMBL/GenBank/DDBJ databases">
        <authorList>
            <person name="Yang C."/>
            <person name="Li F."/>
        </authorList>
    </citation>
    <scope>NUCLEOTIDE SEQUENCE [LARGE SCALE GENOMIC DNA]</scope>
    <source>
        <strain evidence="4">KB4526</strain>
        <tissue evidence="4">Muscle</tissue>
    </source>
</reference>
<dbReference type="Pfam" id="PF00059">
    <property type="entry name" value="Lectin_C"/>
    <property type="match status" value="1"/>
</dbReference>
<dbReference type="Gene3D" id="3.10.100.10">
    <property type="entry name" value="Mannose-Binding Protein A, subunit A"/>
    <property type="match status" value="1"/>
</dbReference>
<accession>A0A6G1AP92</accession>
<dbReference type="CDD" id="cd03593">
    <property type="entry name" value="CLECT_NK_receptors_like"/>
    <property type="match status" value="1"/>
</dbReference>
<feature type="domain" description="C-type lectin" evidence="3">
    <location>
        <begin position="26"/>
        <end position="130"/>
    </location>
</feature>
<feature type="non-terminal residue" evidence="4">
    <location>
        <position position="136"/>
    </location>
</feature>
<evidence type="ECO:0000313" key="4">
    <source>
        <dbReference type="EMBL" id="KAF0877546.1"/>
    </source>
</evidence>
<evidence type="ECO:0000259" key="3">
    <source>
        <dbReference type="PROSITE" id="PS50041"/>
    </source>
</evidence>
<dbReference type="AlphaFoldDB" id="A0A6G1AP92"/>
<dbReference type="SMART" id="SM00034">
    <property type="entry name" value="CLECT"/>
    <property type="match status" value="1"/>
</dbReference>
<dbReference type="Proteomes" id="UP000475037">
    <property type="component" value="Unassembled WGS sequence"/>
</dbReference>
<dbReference type="InterPro" id="IPR016187">
    <property type="entry name" value="CTDL_fold"/>
</dbReference>
<dbReference type="GO" id="GO:0005886">
    <property type="term" value="C:plasma membrane"/>
    <property type="evidence" value="ECO:0007669"/>
    <property type="project" value="UniProtKB-SubCell"/>
</dbReference>
<evidence type="ECO:0000256" key="2">
    <source>
        <dbReference type="ARBA" id="ARBA00022734"/>
    </source>
</evidence>
<comment type="subcellular location">
    <subcellularLocation>
        <location evidence="1">Cell membrane</location>
        <topology evidence="1">Single-pass type II membrane protein</topology>
    </subcellularLocation>
</comment>
<dbReference type="GO" id="GO:0030246">
    <property type="term" value="F:carbohydrate binding"/>
    <property type="evidence" value="ECO:0007669"/>
    <property type="project" value="UniProtKB-KW"/>
</dbReference>
<protein>
    <submittedName>
        <fullName evidence="4">CD69 protein</fullName>
    </submittedName>
</protein>
<dbReference type="InterPro" id="IPR033992">
    <property type="entry name" value="NKR-like_CTLD"/>
</dbReference>